<feature type="compositionally biased region" description="Polar residues" evidence="1">
    <location>
        <begin position="755"/>
        <end position="765"/>
    </location>
</feature>
<name>A0A0Z8KUU8_STRSU</name>
<dbReference type="AlphaFoldDB" id="A0A0Z8KUU8"/>
<evidence type="ECO:0008006" key="4">
    <source>
        <dbReference type="Google" id="ProtNLM"/>
    </source>
</evidence>
<organism evidence="2 3">
    <name type="scientific">Streptococcus suis</name>
    <dbReference type="NCBI Taxonomy" id="1307"/>
    <lineage>
        <taxon>Bacteria</taxon>
        <taxon>Bacillati</taxon>
        <taxon>Bacillota</taxon>
        <taxon>Bacilli</taxon>
        <taxon>Lactobacillales</taxon>
        <taxon>Streptococcaceae</taxon>
        <taxon>Streptococcus</taxon>
    </lineage>
</organism>
<feature type="region of interest" description="Disordered" evidence="1">
    <location>
        <begin position="755"/>
        <end position="789"/>
    </location>
</feature>
<reference evidence="2 3" key="1">
    <citation type="submission" date="2016-02" db="EMBL/GenBank/DDBJ databases">
        <authorList>
            <consortium name="Pathogen Informatics"/>
        </authorList>
    </citation>
    <scope>NUCLEOTIDE SEQUENCE [LARGE SCALE GENOMIC DNA]</scope>
    <source>
        <strain evidence="2 3">LSS79</strain>
    </source>
</reference>
<dbReference type="InterPro" id="IPR048101">
    <property type="entry name" value="MobP2"/>
</dbReference>
<dbReference type="InterPro" id="IPR041073">
    <property type="entry name" value="MobL"/>
</dbReference>
<feature type="compositionally biased region" description="Basic and acidic residues" evidence="1">
    <location>
        <begin position="768"/>
        <end position="789"/>
    </location>
</feature>
<evidence type="ECO:0000256" key="1">
    <source>
        <dbReference type="SAM" id="MobiDB-lite"/>
    </source>
</evidence>
<sequence length="789" mass="91533">MMNTSSSPNITFMLQYTEANSQYVDYTNRSEAVKIDEELSLEINRQMIEGLTEAELNRIQEAVPETQLNFREYIDYMNRSYATESQSEELTAVFTQEADYLQKRRLTDLKNQLEAAYQNGSLLWQGVISFDNTFLAKQGLYDVATGQVDQKAIKTVMRDMMPTLIQKERLSDSAFWWGNIHLNTDNIHIHFGLSEVESNREKIFYRPRGRMEYKGNFSQKTINRFKSGIYHGLLKEETRSNLLRKEQVLANLKANLLTSVYQEDKITSSAEKNFLEQAYNHLPMGKKWRYGSNARDFAVSKFFLDRYLDSYLQNEGNAAYQEFLQETREFLATYEGVYSAEKNQAYEKIRKVDGRTIRSLSESKGYDLEHHLARRVMNLRERLANNILRSFREAAPQIQTLQLEKNLDNFSTLNQEKILERLPEASVVKSKEAWQKLGYSVKAGEEALEIIKPVYGEYDENGKGIGQPDFVTDYVYDVSQLTENIQMKTMTLRDLSLLSSDELKELVDAAKLKSNPTEKERRELGTFRYALKLSMLEASQKELQIQQKLLDQLQPLASDRPFIDFKKQSINQELEAIKLQLTPNFKLSDEQQLLRQRLKNQFEDSVALPIKKATAGTIQLPIRQLRTEIDFASRLQDDSVLSLLKGSATTKEAYIEELQTHVSIFQLKYHINARNQQMERLSDESAIKQLRITNAQGFSELKRLYAKLQPTEENQSQIVQAVSKQLQERKVVKKAQLQQSKGAARINTNFMRQLTASLKRSQQASKKALMDRARSDEREEQEERKQAQR</sequence>
<dbReference type="Proteomes" id="UP000075193">
    <property type="component" value="Unassembled WGS sequence"/>
</dbReference>
<dbReference type="EMBL" id="FIIC01000006">
    <property type="protein sequence ID" value="CYV59308.1"/>
    <property type="molecule type" value="Genomic_DNA"/>
</dbReference>
<evidence type="ECO:0000313" key="2">
    <source>
        <dbReference type="EMBL" id="CYV59308.1"/>
    </source>
</evidence>
<protein>
    <recommendedName>
        <fullName evidence="4">ATPase involved in DNA repair</fullName>
    </recommendedName>
</protein>
<gene>
    <name evidence="2" type="ORF">ERS132441_00713</name>
</gene>
<evidence type="ECO:0000313" key="3">
    <source>
        <dbReference type="Proteomes" id="UP000075193"/>
    </source>
</evidence>
<dbReference type="Pfam" id="PF18555">
    <property type="entry name" value="MobL"/>
    <property type="match status" value="1"/>
</dbReference>
<dbReference type="NCBIfam" id="NF041498">
    <property type="entry name" value="MobP2"/>
    <property type="match status" value="1"/>
</dbReference>
<proteinExistence type="predicted"/>
<accession>A0A0Z8KUU8</accession>